<sequence>MDEELRGLIEELERVQTKESGRSVLSERTCIEILYKLVKKKGLNLVTSLDGETFYTPKWLLDNIRQTVDTQGRVSTSSISRALKVPMEVVLRLTKELERDNKYVFYKNDIMTRRYIDGVFHNIGQELQDLRILELVTISQRTDLSIEFIKEEIKRRAGGTEWGTDVSVVLESNNNPLIVSNTYYSIIECMVKGALLVAKKPIRLDKIVDIRVRDASVIAKFAQGLLDKGWIRGQVVESSTFIPDTFIQKETRSLVDYFNNNGFLEIDKIKHVLWHSDSNPHLKSKRAFGWATANLSESILALDESVVISVCRLEVIRDSIIKACLEQNPGYIYISHLLPHVLTREANSSYHLDLVKLIKRLGSNPTELQECDWLFVTFDGPESFYISTLDQSSFKISLDFETYGLEDCLEDEDPLSGQGMRTDSHTVLLDRGAPNTLVFITNFGLVIHSGVIAKFQNDVLSKLETIINTMIMPYFQLLPVPASEFRPNRTRSEIQNTKQIKTFVDQLIRSHNIRNTLHSELRQEWNEIVNDNPNSTETFLDSDPHTHTQNTEADFSDLFWNLITGSVLPFVVYTHNRRMKSLFDPSNVSRTFHIEDD</sequence>
<keyword evidence="3" id="KW-1185">Reference proteome</keyword>
<dbReference type="PANTHER" id="PTHR31057:SF0">
    <property type="entry name" value="E3 UFM1-PROTEIN LIGASE 1"/>
    <property type="match status" value="1"/>
</dbReference>
<evidence type="ECO:0000313" key="2">
    <source>
        <dbReference type="EMBL" id="KAJ1605347.1"/>
    </source>
</evidence>
<gene>
    <name evidence="2" type="ORF">OJ252_3497</name>
</gene>
<accession>A0ABQ8P2L0</accession>
<evidence type="ECO:0000259" key="1">
    <source>
        <dbReference type="Pfam" id="PF09743"/>
    </source>
</evidence>
<name>A0ABQ8P2L0_9CRYT</name>
<feature type="domain" description="E3 UFM1-protein ligase 1-like N-terminal" evidence="1">
    <location>
        <begin position="4"/>
        <end position="272"/>
    </location>
</feature>
<dbReference type="EMBL" id="JAPCXB010000180">
    <property type="protein sequence ID" value="KAJ1605347.1"/>
    <property type="molecule type" value="Genomic_DNA"/>
</dbReference>
<proteinExistence type="predicted"/>
<keyword evidence="2" id="KW-0472">Membrane</keyword>
<evidence type="ECO:0000313" key="3">
    <source>
        <dbReference type="Proteomes" id="UP001071777"/>
    </source>
</evidence>
<dbReference type="Pfam" id="PF09743">
    <property type="entry name" value="E3_UFM1_ligase"/>
    <property type="match status" value="1"/>
</dbReference>
<dbReference type="InterPro" id="IPR056579">
    <property type="entry name" value="Ufl1_N"/>
</dbReference>
<reference evidence="2" key="1">
    <citation type="submission" date="2022-10" db="EMBL/GenBank/DDBJ databases">
        <title>Adaptive evolution leads to modifications in subtelomeric GC content in a zoonotic Cryptosporidium species.</title>
        <authorList>
            <person name="Li J."/>
            <person name="Feng Y."/>
            <person name="Xiao L."/>
        </authorList>
    </citation>
    <scope>NUCLEOTIDE SEQUENCE</scope>
    <source>
        <strain evidence="2">25894</strain>
    </source>
</reference>
<dbReference type="InterPro" id="IPR018611">
    <property type="entry name" value="Ufl1"/>
</dbReference>
<organism evidence="2 3">
    <name type="scientific">Cryptosporidium canis</name>
    <dbReference type="NCBI Taxonomy" id="195482"/>
    <lineage>
        <taxon>Eukaryota</taxon>
        <taxon>Sar</taxon>
        <taxon>Alveolata</taxon>
        <taxon>Apicomplexa</taxon>
        <taxon>Conoidasida</taxon>
        <taxon>Coccidia</taxon>
        <taxon>Eucoccidiorida</taxon>
        <taxon>Eimeriorina</taxon>
        <taxon>Cryptosporidiidae</taxon>
        <taxon>Cryptosporidium</taxon>
    </lineage>
</organism>
<dbReference type="PANTHER" id="PTHR31057">
    <property type="entry name" value="E3 UFM1-PROTEIN LIGASE 1"/>
    <property type="match status" value="1"/>
</dbReference>
<protein>
    <submittedName>
        <fullName evidence="2">Transmembrane domain-containing protein</fullName>
    </submittedName>
</protein>
<dbReference type="Proteomes" id="UP001071777">
    <property type="component" value="Unassembled WGS sequence"/>
</dbReference>
<keyword evidence="2" id="KW-0812">Transmembrane</keyword>
<comment type="caution">
    <text evidence="2">The sequence shown here is derived from an EMBL/GenBank/DDBJ whole genome shotgun (WGS) entry which is preliminary data.</text>
</comment>